<keyword evidence="2" id="KW-0723">Serine/threonine-protein kinase</keyword>
<dbReference type="PROSITE" id="PS00108">
    <property type="entry name" value="PROTEIN_KINASE_ST"/>
    <property type="match status" value="1"/>
</dbReference>
<feature type="transmembrane region" description="Helical" evidence="8">
    <location>
        <begin position="509"/>
        <end position="528"/>
    </location>
</feature>
<dbReference type="InterPro" id="IPR000719">
    <property type="entry name" value="Prot_kinase_dom"/>
</dbReference>
<dbReference type="PROSITE" id="PS00107">
    <property type="entry name" value="PROTEIN_KINASE_ATP"/>
    <property type="match status" value="1"/>
</dbReference>
<dbReference type="InterPro" id="IPR008271">
    <property type="entry name" value="Ser/Thr_kinase_AS"/>
</dbReference>
<dbReference type="Pfam" id="PF00069">
    <property type="entry name" value="Pkinase"/>
    <property type="match status" value="1"/>
</dbReference>
<dbReference type="EC" id="2.7.11.1" evidence="1"/>
<evidence type="ECO:0000256" key="1">
    <source>
        <dbReference type="ARBA" id="ARBA00012513"/>
    </source>
</evidence>
<keyword evidence="8" id="KW-1133">Transmembrane helix</keyword>
<dbReference type="GO" id="GO:0005524">
    <property type="term" value="F:ATP binding"/>
    <property type="evidence" value="ECO:0007669"/>
    <property type="project" value="UniProtKB-UniRule"/>
</dbReference>
<dbReference type="AlphaFoldDB" id="A0A517NLY6"/>
<dbReference type="Gene3D" id="3.30.200.20">
    <property type="entry name" value="Phosphorylase Kinase, domain 1"/>
    <property type="match status" value="1"/>
</dbReference>
<dbReference type="Gene3D" id="1.10.510.10">
    <property type="entry name" value="Transferase(Phosphotransferase) domain 1"/>
    <property type="match status" value="1"/>
</dbReference>
<keyword evidence="3 10" id="KW-0808">Transferase</keyword>
<dbReference type="InterPro" id="IPR017441">
    <property type="entry name" value="Protein_kinase_ATP_BS"/>
</dbReference>
<protein>
    <recommendedName>
        <fullName evidence="1">non-specific serine/threonine protein kinase</fullName>
        <ecNumber evidence="1">2.7.11.1</ecNumber>
    </recommendedName>
</protein>
<name>A0A517NLY6_9BACT</name>
<dbReference type="SUPFAM" id="SSF56112">
    <property type="entry name" value="Protein kinase-like (PK-like)"/>
    <property type="match status" value="1"/>
</dbReference>
<keyword evidence="4 7" id="KW-0547">Nucleotide-binding</keyword>
<accession>A0A517NLY6</accession>
<feature type="transmembrane region" description="Helical" evidence="8">
    <location>
        <begin position="396"/>
        <end position="415"/>
    </location>
</feature>
<feature type="transmembrane region" description="Helical" evidence="8">
    <location>
        <begin position="534"/>
        <end position="551"/>
    </location>
</feature>
<feature type="binding site" evidence="7">
    <location>
        <position position="131"/>
    </location>
    <ligand>
        <name>ATP</name>
        <dbReference type="ChEBI" id="CHEBI:30616"/>
    </ligand>
</feature>
<dbReference type="PANTHER" id="PTHR43289:SF6">
    <property type="entry name" value="SERINE_THREONINE-PROTEIN KINASE NEKL-3"/>
    <property type="match status" value="1"/>
</dbReference>
<evidence type="ECO:0000259" key="9">
    <source>
        <dbReference type="PROSITE" id="PS50011"/>
    </source>
</evidence>
<feature type="domain" description="Protein kinase" evidence="9">
    <location>
        <begin position="102"/>
        <end position="364"/>
    </location>
</feature>
<dbReference type="SMART" id="SM00220">
    <property type="entry name" value="S_TKc"/>
    <property type="match status" value="1"/>
</dbReference>
<evidence type="ECO:0000313" key="10">
    <source>
        <dbReference type="EMBL" id="QDT08150.1"/>
    </source>
</evidence>
<dbReference type="EMBL" id="CP036526">
    <property type="protein sequence ID" value="QDT08150.1"/>
    <property type="molecule type" value="Genomic_DNA"/>
</dbReference>
<gene>
    <name evidence="10" type="primary">pknB_1</name>
    <name evidence="10" type="ORF">K239x_00820</name>
</gene>
<dbReference type="RefSeq" id="WP_145415743.1">
    <property type="nucleotide sequence ID" value="NZ_CP036526.1"/>
</dbReference>
<keyword evidence="8" id="KW-0472">Membrane</keyword>
<dbReference type="InterPro" id="IPR011009">
    <property type="entry name" value="Kinase-like_dom_sf"/>
</dbReference>
<reference evidence="10 11" key="1">
    <citation type="submission" date="2019-02" db="EMBL/GenBank/DDBJ databases">
        <title>Deep-cultivation of Planctomycetes and their phenomic and genomic characterization uncovers novel biology.</title>
        <authorList>
            <person name="Wiegand S."/>
            <person name="Jogler M."/>
            <person name="Boedeker C."/>
            <person name="Pinto D."/>
            <person name="Vollmers J."/>
            <person name="Rivas-Marin E."/>
            <person name="Kohn T."/>
            <person name="Peeters S.H."/>
            <person name="Heuer A."/>
            <person name="Rast P."/>
            <person name="Oberbeckmann S."/>
            <person name="Bunk B."/>
            <person name="Jeske O."/>
            <person name="Meyerdierks A."/>
            <person name="Storesund J.E."/>
            <person name="Kallscheuer N."/>
            <person name="Luecker S."/>
            <person name="Lage O.M."/>
            <person name="Pohl T."/>
            <person name="Merkel B.J."/>
            <person name="Hornburger P."/>
            <person name="Mueller R.-W."/>
            <person name="Bruemmer F."/>
            <person name="Labrenz M."/>
            <person name="Spormann A.M."/>
            <person name="Op den Camp H."/>
            <person name="Overmann J."/>
            <person name="Amann R."/>
            <person name="Jetten M.S.M."/>
            <person name="Mascher T."/>
            <person name="Medema M.H."/>
            <person name="Devos D.P."/>
            <person name="Kaster A.-K."/>
            <person name="Ovreas L."/>
            <person name="Rohde M."/>
            <person name="Galperin M.Y."/>
            <person name="Jogler C."/>
        </authorList>
    </citation>
    <scope>NUCLEOTIDE SEQUENCE [LARGE SCALE GENOMIC DNA]</scope>
    <source>
        <strain evidence="10 11">K23_9</strain>
    </source>
</reference>
<evidence type="ECO:0000256" key="2">
    <source>
        <dbReference type="ARBA" id="ARBA00022527"/>
    </source>
</evidence>
<dbReference type="OrthoDB" id="6111975at2"/>
<sequence>MSGQADDSDRSDDLAQYDQRLANLLSELTDAICRGDVVDFDIVCQQNPECADDLRKLWGAVLVTDTAGAIADELPRSGGGNLADDSAVTWRTLTLPATIGDYELIQEIGRGGMGVVFRARQISLDREVAVKMILRGRLASDADLQRFLAEAAATAKLEHPNIVPVYEVGDVDGRPFFSMQYVEGQTLLQFLSDGPIDPRLAASIVATIARAVGFAHEQGVLHRDLKPSNILIADDGTPMIMDFGLAKQVGTEENLTRTGMLVGTPAYMSPEQASGRRGLVGPASDVYSLGCVLYFALTGRAPFVAESPMELVMLVIEQDPMPPRALRPRLDRDLEMIAIRCLQKPMDLRYESANALADDLDAYLADERVAARSGRFGQVIARLFRETHHAGVLEKWGLLWMWHSLALLCACLLTWQLQFMGVRERTIYIAVWTLGLGAWAAVFWKLRQRMGPVTFIERQIAHVWGASMIAIGLVFPLEWWLGLPVLTLSPLLGVISAMVFVVKAGMLSGVFYLQAVALLLCAIAMAILPQWAHLMFGFVSAACFFIPGFKYERRSRRASGV</sequence>
<dbReference type="FunFam" id="1.10.510.10:FF:000021">
    <property type="entry name" value="Serine/threonine protein kinase"/>
    <property type="match status" value="1"/>
</dbReference>
<dbReference type="PANTHER" id="PTHR43289">
    <property type="entry name" value="MITOGEN-ACTIVATED PROTEIN KINASE KINASE KINASE 20-RELATED"/>
    <property type="match status" value="1"/>
</dbReference>
<dbReference type="Proteomes" id="UP000319817">
    <property type="component" value="Chromosome"/>
</dbReference>
<dbReference type="CDD" id="cd14014">
    <property type="entry name" value="STKc_PknB_like"/>
    <property type="match status" value="1"/>
</dbReference>
<evidence type="ECO:0000313" key="11">
    <source>
        <dbReference type="Proteomes" id="UP000319817"/>
    </source>
</evidence>
<feature type="transmembrane region" description="Helical" evidence="8">
    <location>
        <begin position="427"/>
        <end position="447"/>
    </location>
</feature>
<evidence type="ECO:0000256" key="8">
    <source>
        <dbReference type="SAM" id="Phobius"/>
    </source>
</evidence>
<evidence type="ECO:0000256" key="4">
    <source>
        <dbReference type="ARBA" id="ARBA00022741"/>
    </source>
</evidence>
<keyword evidence="8" id="KW-0812">Transmembrane</keyword>
<dbReference type="GO" id="GO:0004674">
    <property type="term" value="F:protein serine/threonine kinase activity"/>
    <property type="evidence" value="ECO:0007669"/>
    <property type="project" value="UniProtKB-KW"/>
</dbReference>
<organism evidence="10 11">
    <name type="scientific">Stieleria marina</name>
    <dbReference type="NCBI Taxonomy" id="1930275"/>
    <lineage>
        <taxon>Bacteria</taxon>
        <taxon>Pseudomonadati</taxon>
        <taxon>Planctomycetota</taxon>
        <taxon>Planctomycetia</taxon>
        <taxon>Pirellulales</taxon>
        <taxon>Pirellulaceae</taxon>
        <taxon>Stieleria</taxon>
    </lineage>
</organism>
<evidence type="ECO:0000256" key="3">
    <source>
        <dbReference type="ARBA" id="ARBA00022679"/>
    </source>
</evidence>
<keyword evidence="5 10" id="KW-0418">Kinase</keyword>
<evidence type="ECO:0000256" key="6">
    <source>
        <dbReference type="ARBA" id="ARBA00022840"/>
    </source>
</evidence>
<dbReference type="PROSITE" id="PS50011">
    <property type="entry name" value="PROTEIN_KINASE_DOM"/>
    <property type="match status" value="1"/>
</dbReference>
<evidence type="ECO:0000256" key="7">
    <source>
        <dbReference type="PROSITE-ProRule" id="PRU10141"/>
    </source>
</evidence>
<evidence type="ECO:0000256" key="5">
    <source>
        <dbReference type="ARBA" id="ARBA00022777"/>
    </source>
</evidence>
<keyword evidence="11" id="KW-1185">Reference proteome</keyword>
<feature type="transmembrane region" description="Helical" evidence="8">
    <location>
        <begin position="483"/>
        <end position="502"/>
    </location>
</feature>
<keyword evidence="6 7" id="KW-0067">ATP-binding</keyword>
<proteinExistence type="predicted"/>